<proteinExistence type="predicted"/>
<dbReference type="InterPro" id="IPR036291">
    <property type="entry name" value="NAD(P)-bd_dom_sf"/>
</dbReference>
<feature type="domain" description="Saccharopine dehydrogenase-like C-terminal" evidence="3">
    <location>
        <begin position="148"/>
        <end position="401"/>
    </location>
</feature>
<dbReference type="Gene3D" id="3.40.50.720">
    <property type="entry name" value="NAD(P)-binding Rossmann-like Domain"/>
    <property type="match status" value="1"/>
</dbReference>
<dbReference type="SUPFAM" id="SSF55347">
    <property type="entry name" value="Glyceraldehyde-3-phosphate dehydrogenase-like, C-terminal domain"/>
    <property type="match status" value="1"/>
</dbReference>
<gene>
    <name evidence="4" type="ORF">A2Y62_18550</name>
</gene>
<evidence type="ECO:0000313" key="4">
    <source>
        <dbReference type="EMBL" id="OGF58304.1"/>
    </source>
</evidence>
<dbReference type="InterPro" id="IPR032095">
    <property type="entry name" value="Sacchrp_dh-like_C"/>
</dbReference>
<dbReference type="GO" id="GO:0016491">
    <property type="term" value="F:oxidoreductase activity"/>
    <property type="evidence" value="ECO:0007669"/>
    <property type="project" value="UniProtKB-KW"/>
</dbReference>
<accession>A0A1F5V4F0</accession>
<dbReference type="Gene3D" id="3.30.360.10">
    <property type="entry name" value="Dihydrodipicolinate Reductase, domain 2"/>
    <property type="match status" value="1"/>
</dbReference>
<evidence type="ECO:0000256" key="1">
    <source>
        <dbReference type="ARBA" id="ARBA00023002"/>
    </source>
</evidence>
<dbReference type="Pfam" id="PF16653">
    <property type="entry name" value="Sacchrp_dh_C"/>
    <property type="match status" value="1"/>
</dbReference>
<evidence type="ECO:0000313" key="5">
    <source>
        <dbReference type="Proteomes" id="UP000178943"/>
    </source>
</evidence>
<dbReference type="PANTHER" id="PTHR11133">
    <property type="entry name" value="SACCHAROPINE DEHYDROGENASE"/>
    <property type="match status" value="1"/>
</dbReference>
<comment type="caution">
    <text evidence="4">The sequence shown here is derived from an EMBL/GenBank/DDBJ whole genome shotgun (WGS) entry which is preliminary data.</text>
</comment>
<dbReference type="InterPro" id="IPR051168">
    <property type="entry name" value="AASS"/>
</dbReference>
<dbReference type="EMBL" id="MFGW01000253">
    <property type="protein sequence ID" value="OGF58304.1"/>
    <property type="molecule type" value="Genomic_DNA"/>
</dbReference>
<protein>
    <submittedName>
        <fullName evidence="4">Saccharopine dehydrogenase</fullName>
    </submittedName>
</protein>
<dbReference type="AlphaFoldDB" id="A0A1F5V4F0"/>
<dbReference type="InterPro" id="IPR005097">
    <property type="entry name" value="Sacchrp_dh_NADP-bd"/>
</dbReference>
<name>A0A1F5V4F0_9BACT</name>
<dbReference type="Proteomes" id="UP000178943">
    <property type="component" value="Unassembled WGS sequence"/>
</dbReference>
<reference evidence="4 5" key="1">
    <citation type="journal article" date="2016" name="Nat. Commun.">
        <title>Thousands of microbial genomes shed light on interconnected biogeochemical processes in an aquifer system.</title>
        <authorList>
            <person name="Anantharaman K."/>
            <person name="Brown C.T."/>
            <person name="Hug L.A."/>
            <person name="Sharon I."/>
            <person name="Castelle C.J."/>
            <person name="Probst A.J."/>
            <person name="Thomas B.C."/>
            <person name="Singh A."/>
            <person name="Wilkins M.J."/>
            <person name="Karaoz U."/>
            <person name="Brodie E.L."/>
            <person name="Williams K.H."/>
            <person name="Hubbard S.S."/>
            <person name="Banfield J.F."/>
        </authorList>
    </citation>
    <scope>NUCLEOTIDE SEQUENCE [LARGE SCALE GENOMIC DNA]</scope>
</reference>
<evidence type="ECO:0000259" key="3">
    <source>
        <dbReference type="Pfam" id="PF16653"/>
    </source>
</evidence>
<sequence>MKVLVFGGAGKMGSAVAWDLVKEKDVEAVGLTGRRKKLLDETKKWIGSKKIAVHPLDIMDKKEAKKVMKQYDVGIIALPDRRTSYKVVESAVEEGFSLVDMLEEYHRRPDAYEVEGLQLPKGLTLNEYGDWIHEKAIETGATFLDGIGFAPGLSNITLGEAIRKMDKTEIAIARVGGIPEKKAARNHPLRYMITWAFWHVLREYNIRVNVLKNGKIVEVDATTDREPFRFNRLGKDEDLECAVTPGMPSFIFTRSKLKEFAEKTIRWPGHWGGVETLKECGLLDIAPQEFEGKKIVPRDFLLSLIEPRLKARKGETDVCVMYNTAFGTRGKKKIKISYYMWDEADKKNGISSMARVTGFPAAIGAIFIGRGLIKEKGIVPPEDAIYGKTYTAFMKELEKRKIIILEEEEEL</sequence>
<dbReference type="Pfam" id="PF03435">
    <property type="entry name" value="Sacchrp_dh_NADP"/>
    <property type="match status" value="1"/>
</dbReference>
<dbReference type="PANTHER" id="PTHR11133:SF22">
    <property type="entry name" value="ALPHA-AMINOADIPIC SEMIALDEHYDE SYNTHASE, MITOCHONDRIAL"/>
    <property type="match status" value="1"/>
</dbReference>
<evidence type="ECO:0000259" key="2">
    <source>
        <dbReference type="Pfam" id="PF03435"/>
    </source>
</evidence>
<dbReference type="STRING" id="1817863.A2Y62_18550"/>
<feature type="domain" description="Saccharopine dehydrogenase NADP binding" evidence="2">
    <location>
        <begin position="3"/>
        <end position="103"/>
    </location>
</feature>
<keyword evidence="1" id="KW-0560">Oxidoreductase</keyword>
<dbReference type="SUPFAM" id="SSF51735">
    <property type="entry name" value="NAD(P)-binding Rossmann-fold domains"/>
    <property type="match status" value="1"/>
</dbReference>
<organism evidence="4 5">
    <name type="scientific">Candidatus Fischerbacteria bacterium RBG_13_37_8</name>
    <dbReference type="NCBI Taxonomy" id="1817863"/>
    <lineage>
        <taxon>Bacteria</taxon>
        <taxon>Candidatus Fischeribacteriota</taxon>
    </lineage>
</organism>